<keyword evidence="3" id="KW-1185">Reference proteome</keyword>
<reference evidence="2" key="2">
    <citation type="submission" date="2019-10" db="EMBL/GenBank/DDBJ databases">
        <title>Conservation and host-specific expression of non-tandemly repeated heterogenous ribosome RNA gene in arbuscular mycorrhizal fungi.</title>
        <authorList>
            <person name="Maeda T."/>
            <person name="Kobayashi Y."/>
            <person name="Nakagawa T."/>
            <person name="Ezawa T."/>
            <person name="Yamaguchi K."/>
            <person name="Bino T."/>
            <person name="Nishimoto Y."/>
            <person name="Shigenobu S."/>
            <person name="Kawaguchi M."/>
        </authorList>
    </citation>
    <scope>NUCLEOTIDE SEQUENCE</scope>
    <source>
        <strain evidence="2">HR1</strain>
    </source>
</reference>
<dbReference type="Proteomes" id="UP000615446">
    <property type="component" value="Unassembled WGS sequence"/>
</dbReference>
<protein>
    <recommendedName>
        <fullName evidence="4">F-box domain-containing protein</fullName>
    </recommendedName>
</protein>
<comment type="caution">
    <text evidence="1">The sequence shown here is derived from an EMBL/GenBank/DDBJ whole genome shotgun (WGS) entry which is preliminary data.</text>
</comment>
<dbReference type="AlphaFoldDB" id="A0A2Z6QB75"/>
<evidence type="ECO:0000313" key="1">
    <source>
        <dbReference type="EMBL" id="GBB87423.1"/>
    </source>
</evidence>
<evidence type="ECO:0000313" key="3">
    <source>
        <dbReference type="Proteomes" id="UP000247702"/>
    </source>
</evidence>
<accession>A0A2Z6QB75</accession>
<dbReference type="OrthoDB" id="2368966at2759"/>
<sequence length="500" mass="58951">MSKFNKLNKDILFLIIVELQDDSKSLFSCLMVNRFWCETVIPILWKNPWCYSSINYKNKDYLLKIIAFYLSDDIKESLTSQGIQLPSILHKSLSFDYLSFCRCICVKTINSIVCIGSAVADNQSLLQREFYDLFMKKFPELKYLDMQSIKNQRYYFPNDKLRFERLYELKCDTSVNSKYFYELAHISQHIQKLIIVNDITTKNLGIIKLIEAQKKLKYFEWKEENGLYGYALDPYKGILLALEKKADIINHLKIRLTHTKFNNGRTLQKVLPKLYKLKSLIIGGFNDLNEEQTKMCIYHDLETFKIYPHDLKAASIIIENNGKNLKEFLIDYCSIYDYYNYENLNEDSLILVRNIHENCPLIENLCLTFSPSKDHFIELEKLLKVCQNLKSLLILMFMHDARTGEKLLKNGEEFLNTLIRSTPTNLREIRLLHDYTFSLEALEEFLGKWKGCALSILTCKPIYKEDNYVKLINKYKNNGVIKEFRCESYMNLVLKTMIDN</sequence>
<dbReference type="EMBL" id="BLAL01000357">
    <property type="protein sequence ID" value="GET04894.1"/>
    <property type="molecule type" value="Genomic_DNA"/>
</dbReference>
<evidence type="ECO:0008006" key="4">
    <source>
        <dbReference type="Google" id="ProtNLM"/>
    </source>
</evidence>
<dbReference type="EMBL" id="BEXD01000435">
    <property type="protein sequence ID" value="GBB87423.1"/>
    <property type="molecule type" value="Genomic_DNA"/>
</dbReference>
<proteinExistence type="predicted"/>
<evidence type="ECO:0000313" key="2">
    <source>
        <dbReference type="EMBL" id="GET04894.1"/>
    </source>
</evidence>
<name>A0A2Z6QB75_9GLOM</name>
<gene>
    <name evidence="2" type="ORF">RCL2_003118600</name>
    <name evidence="1" type="ORF">RclHR1_01390013</name>
</gene>
<dbReference type="Proteomes" id="UP000247702">
    <property type="component" value="Unassembled WGS sequence"/>
</dbReference>
<reference evidence="1 3" key="1">
    <citation type="submission" date="2017-11" db="EMBL/GenBank/DDBJ databases">
        <title>The genome of Rhizophagus clarus HR1 reveals common genetic basis of auxotrophy among arbuscular mycorrhizal fungi.</title>
        <authorList>
            <person name="Kobayashi Y."/>
        </authorList>
    </citation>
    <scope>NUCLEOTIDE SEQUENCE [LARGE SCALE GENOMIC DNA]</scope>
    <source>
        <strain evidence="1 3">HR1</strain>
    </source>
</reference>
<organism evidence="1 3">
    <name type="scientific">Rhizophagus clarus</name>
    <dbReference type="NCBI Taxonomy" id="94130"/>
    <lineage>
        <taxon>Eukaryota</taxon>
        <taxon>Fungi</taxon>
        <taxon>Fungi incertae sedis</taxon>
        <taxon>Mucoromycota</taxon>
        <taxon>Glomeromycotina</taxon>
        <taxon>Glomeromycetes</taxon>
        <taxon>Glomerales</taxon>
        <taxon>Glomeraceae</taxon>
        <taxon>Rhizophagus</taxon>
    </lineage>
</organism>